<dbReference type="EMBL" id="EQ973814">
    <property type="protein sequence ID" value="EEF45303.1"/>
    <property type="molecule type" value="Genomic_DNA"/>
</dbReference>
<feature type="region of interest" description="Disordered" evidence="7">
    <location>
        <begin position="1362"/>
        <end position="1472"/>
    </location>
</feature>
<feature type="compositionally biased region" description="Gly residues" evidence="7">
    <location>
        <begin position="33"/>
        <end position="42"/>
    </location>
</feature>
<dbReference type="SUPFAM" id="SSF57903">
    <property type="entry name" value="FYVE/PHD zinc finger"/>
    <property type="match status" value="1"/>
</dbReference>
<evidence type="ECO:0000256" key="7">
    <source>
        <dbReference type="SAM" id="MobiDB-lite"/>
    </source>
</evidence>
<dbReference type="InterPro" id="IPR001965">
    <property type="entry name" value="Znf_PHD"/>
</dbReference>
<feature type="compositionally biased region" description="Basic and acidic residues" evidence="7">
    <location>
        <begin position="1362"/>
        <end position="1381"/>
    </location>
</feature>
<dbReference type="InterPro" id="IPR032308">
    <property type="entry name" value="TDBD"/>
</dbReference>
<feature type="region of interest" description="Disordered" evidence="7">
    <location>
        <begin position="1197"/>
        <end position="1246"/>
    </location>
</feature>
<feature type="region of interest" description="Disordered" evidence="7">
    <location>
        <begin position="166"/>
        <end position="185"/>
    </location>
</feature>
<dbReference type="OrthoDB" id="429143at2759"/>
<evidence type="ECO:0000256" key="4">
    <source>
        <dbReference type="ARBA" id="ARBA00022833"/>
    </source>
</evidence>
<dbReference type="Gene3D" id="3.30.40.10">
    <property type="entry name" value="Zinc/RING finger domain, C3HC4 (zinc finger)"/>
    <property type="match status" value="1"/>
</dbReference>
<evidence type="ECO:0000313" key="10">
    <source>
        <dbReference type="Proteomes" id="UP000008311"/>
    </source>
</evidence>
<feature type="region of interest" description="Disordered" evidence="7">
    <location>
        <begin position="322"/>
        <end position="438"/>
    </location>
</feature>
<dbReference type="GO" id="GO:0008270">
    <property type="term" value="F:zinc ion binding"/>
    <property type="evidence" value="ECO:0007669"/>
    <property type="project" value="UniProtKB-KW"/>
</dbReference>
<accession>B9RTS1</accession>
<evidence type="ECO:0000256" key="6">
    <source>
        <dbReference type="PROSITE-ProRule" id="PRU00146"/>
    </source>
</evidence>
<feature type="compositionally biased region" description="Acidic residues" evidence="7">
    <location>
        <begin position="169"/>
        <end position="179"/>
    </location>
</feature>
<feature type="compositionally biased region" description="Polar residues" evidence="7">
    <location>
        <begin position="583"/>
        <end position="592"/>
    </location>
</feature>
<name>B9RTS1_RICCO</name>
<evidence type="ECO:0000256" key="2">
    <source>
        <dbReference type="ARBA" id="ARBA00022723"/>
    </source>
</evidence>
<dbReference type="eggNOG" id="ENOG502QV7S">
    <property type="taxonomic scope" value="Eukaryota"/>
</dbReference>
<keyword evidence="3 6" id="KW-0863">Zinc-finger</keyword>
<proteinExistence type="predicted"/>
<feature type="region of interest" description="Disordered" evidence="7">
    <location>
        <begin position="29"/>
        <end position="77"/>
    </location>
</feature>
<dbReference type="InterPro" id="IPR013083">
    <property type="entry name" value="Znf_RING/FYVE/PHD"/>
</dbReference>
<sequence>MEEGRRSGDPSGFMVKNRSSSGCLIVRKKGNNDGIGIGGVVGSSGSRKFSGSKKEKKRARLDFSDSGSSDELLIPPQRRVGPETIRVCNGLSLFDKGGINLEENDIGRKRSRGDITGRSSNKVDANVVGRNGEEDFSARKRNRLDVFEFDEYEGNDVEMMRRRRKHFDDDDDDNNDDDGIQGRGRLVGSMMMGRSGINMEYESGSSRHPIIDRRKSSYFERTSGLIQEGHHNRDVTRNHPRQMSFYRDKYDSDEPIRVQGKNGVLKVMVNKKKKVGGMEVEENRKGLRPEEAVKRNVLIRPPLYSESKSAEKSSSVVGTLKSSMNMLRSSPAKNSSSRNGKVRYHDSEDSDTSLKLGPKKLDSHNSMKMPPSTKNLKGDEVDSEDSDTSLKLGPKNEEPHKSTKGASSSGEITPSNQRLPTRSKEGKIKRGTGTEKQKLRERIREMLLNAGWTIDYRPRRNRDYLDAVYINPTGTAYWSIIKAYDALLKQLNDEEEEARSKDESFMPLSDEVLSQLTRKTRKKMEKEMKMKKKQRDVSESENARETAARKSSSSRHDEESMDSGSHEEKLSSFIKQGGKSLKSRMNGNSSFNLNTKNQNSIHPLHGAVEQTFSGSNSHQGRKSRKLGRCTLLVRNSNEGLNSESDGFVPYAGKRTLLSWLIDCGAVQLSQKVRYMNRRRTKVMLEGWVTRDGIHCGCCSKILTVSKFEIHAGSKLRQPFQNIYLDSGVSLLECQIDAWNRQESIERIGFHSVNTDGDDPNDDTCGICGDGGDLICCDGCPSTFHQSCLDIMMLPPGDWHCPNCTCKFCGIASEDFVQEDGTNVSELLTCSLCAKKYHKSCLQDVDAPCIDFNNSTPCFCGKTCRELFEQLQKYLGIKHELESGFSWSLVHRMDIDLDMSLQGLPQRVECNSKLAVALSVMDECFLPIVDRRSGINIIQNVLYNCGSNFNRLNYSGFYAAILERGDEIISAASIRFHGTQLAEMPFIGTRHVYRRQGMCRRLFSAIESALCSLKVQKLIIPAISELTHTWTGVFGFTTLSDSLKQELKSMNMLVFPGIDMLQKQLLEKENTDGNMTLSAGFKGSELEDSQCVTPEVAAKSDIDSSAMHDLDKYDINGDLEHASRANDEVVTANSDSHFLDVPMNDTSVISSSLDSTQEQKNLVLLIEMVNADFDSGDKLDESAAENKSLSVFDASHDNQMDIKAESDSSAEDTTRSCIQGEVSPANSNSRGLGVSSDDISVKSGSVGAPNELKTELLRERNTCADSESGDKLDELNSESKCLVKTVVASPVKDDFQSCKESDIQDIRAFNLNETSSDKTKTSISIEEAKSLDCKSESKFSELASKGNHQFDSDAGHHAIEMETKPVVDSPIEDKPESGKEDLQTLNAELACSEAVPSTKGASEFPSVSEAAPSAEDVTDDNSTQKIDEFLCVPDAVPSTENATDDKPTQKIDELQIVPESVPSAQNATGDKPAQKIYELQSVSEAVPSAQNATDYKPAQKIYELQSVSEAVPSAHNATDDKSTQKMGEFPSVVESVPSTEDATDDNSTQKIDEFLSVPGAVPSTESATDDNHPPKMDELPSVPVSMFNGGDDNSMQNNLDPKDRI</sequence>
<dbReference type="Proteomes" id="UP000008311">
    <property type="component" value="Unassembled WGS sequence"/>
</dbReference>
<organism evidence="9 10">
    <name type="scientific">Ricinus communis</name>
    <name type="common">Castor bean</name>
    <dbReference type="NCBI Taxonomy" id="3988"/>
    <lineage>
        <taxon>Eukaryota</taxon>
        <taxon>Viridiplantae</taxon>
        <taxon>Streptophyta</taxon>
        <taxon>Embryophyta</taxon>
        <taxon>Tracheophyta</taxon>
        <taxon>Spermatophyta</taxon>
        <taxon>Magnoliopsida</taxon>
        <taxon>eudicotyledons</taxon>
        <taxon>Gunneridae</taxon>
        <taxon>Pentapetalae</taxon>
        <taxon>rosids</taxon>
        <taxon>fabids</taxon>
        <taxon>Malpighiales</taxon>
        <taxon>Euphorbiaceae</taxon>
        <taxon>Acalyphoideae</taxon>
        <taxon>Acalypheae</taxon>
        <taxon>Ricinus</taxon>
    </lineage>
</organism>
<feature type="compositionally biased region" description="Basic residues" evidence="7">
    <location>
        <begin position="518"/>
        <end position="534"/>
    </location>
</feature>
<feature type="compositionally biased region" description="Basic and acidic residues" evidence="7">
    <location>
        <begin position="1568"/>
        <end position="1577"/>
    </location>
</feature>
<comment type="subcellular location">
    <subcellularLocation>
        <location evidence="1">Nucleus</location>
    </subcellularLocation>
</comment>
<feature type="domain" description="PHD-type" evidence="8">
    <location>
        <begin position="761"/>
        <end position="806"/>
    </location>
</feature>
<reference evidence="10" key="1">
    <citation type="journal article" date="2010" name="Nat. Biotechnol.">
        <title>Draft genome sequence of the oilseed species Ricinus communis.</title>
        <authorList>
            <person name="Chan A.P."/>
            <person name="Crabtree J."/>
            <person name="Zhao Q."/>
            <person name="Lorenzi H."/>
            <person name="Orvis J."/>
            <person name="Puiu D."/>
            <person name="Melake-Berhan A."/>
            <person name="Jones K.M."/>
            <person name="Redman J."/>
            <person name="Chen G."/>
            <person name="Cahoon E.B."/>
            <person name="Gedil M."/>
            <person name="Stanke M."/>
            <person name="Haas B.J."/>
            <person name="Wortman J.R."/>
            <person name="Fraser-Liggett C.M."/>
            <person name="Ravel J."/>
            <person name="Rabinowicz P.D."/>
        </authorList>
    </citation>
    <scope>NUCLEOTIDE SEQUENCE [LARGE SCALE GENOMIC DNA]</scope>
    <source>
        <strain evidence="10">cv. Hale</strain>
    </source>
</reference>
<dbReference type="CDD" id="cd15532">
    <property type="entry name" value="PHD2_CHD_II"/>
    <property type="match status" value="1"/>
</dbReference>
<dbReference type="InterPro" id="IPR011011">
    <property type="entry name" value="Znf_FYVE_PHD"/>
</dbReference>
<keyword evidence="5" id="KW-0539">Nucleus</keyword>
<feature type="compositionally biased region" description="Polar residues" evidence="7">
    <location>
        <begin position="1535"/>
        <end position="1548"/>
    </location>
</feature>
<dbReference type="KEGG" id="rcu:8280925"/>
<evidence type="ECO:0000256" key="5">
    <source>
        <dbReference type="ARBA" id="ARBA00023242"/>
    </source>
</evidence>
<dbReference type="Pfam" id="PF23209">
    <property type="entry name" value="IDM1_C"/>
    <property type="match status" value="1"/>
</dbReference>
<feature type="region of interest" description="Disordered" evidence="7">
    <location>
        <begin position="498"/>
        <end position="592"/>
    </location>
</feature>
<feature type="compositionally biased region" description="Polar residues" evidence="7">
    <location>
        <begin position="322"/>
        <end position="339"/>
    </location>
</feature>
<dbReference type="FunCoup" id="B9RTS1">
    <property type="interactions" value="1430"/>
</dbReference>
<dbReference type="PROSITE" id="PS50016">
    <property type="entry name" value="ZF_PHD_2"/>
    <property type="match status" value="1"/>
</dbReference>
<dbReference type="GO" id="GO:0005634">
    <property type="term" value="C:nucleus"/>
    <property type="evidence" value="ECO:0007669"/>
    <property type="project" value="UniProtKB-SubCell"/>
</dbReference>
<dbReference type="InterPro" id="IPR056511">
    <property type="entry name" value="IDM1_C"/>
</dbReference>
<dbReference type="Pfam" id="PF22970">
    <property type="entry name" value="DUF7028"/>
    <property type="match status" value="1"/>
</dbReference>
<feature type="compositionally biased region" description="Polar residues" evidence="7">
    <location>
        <begin position="404"/>
        <end position="420"/>
    </location>
</feature>
<evidence type="ECO:0000259" key="8">
    <source>
        <dbReference type="PROSITE" id="PS50016"/>
    </source>
</evidence>
<evidence type="ECO:0000256" key="1">
    <source>
        <dbReference type="ARBA" id="ARBA00004123"/>
    </source>
</evidence>
<dbReference type="SMART" id="SM00249">
    <property type="entry name" value="PHD"/>
    <property type="match status" value="2"/>
</dbReference>
<dbReference type="Pfam" id="PF16135">
    <property type="entry name" value="TDBD"/>
    <property type="match status" value="1"/>
</dbReference>
<dbReference type="STRING" id="3988.B9RTS1"/>
<feature type="compositionally biased region" description="Basic and acidic residues" evidence="7">
    <location>
        <begin position="422"/>
        <end position="438"/>
    </location>
</feature>
<dbReference type="Pfam" id="PF00628">
    <property type="entry name" value="PHD"/>
    <property type="match status" value="1"/>
</dbReference>
<dbReference type="InterPro" id="IPR019787">
    <property type="entry name" value="Znf_PHD-finger"/>
</dbReference>
<dbReference type="InParanoid" id="B9RTS1"/>
<protein>
    <recommendedName>
        <fullName evidence="8">PHD-type domain-containing protein</fullName>
    </recommendedName>
</protein>
<feature type="compositionally biased region" description="Basic and acidic residues" evidence="7">
    <location>
        <begin position="1442"/>
        <end position="1452"/>
    </location>
</feature>
<feature type="compositionally biased region" description="Basic and acidic residues" evidence="7">
    <location>
        <begin position="535"/>
        <end position="570"/>
    </location>
</feature>
<evidence type="ECO:0000256" key="3">
    <source>
        <dbReference type="ARBA" id="ARBA00022771"/>
    </source>
</evidence>
<gene>
    <name evidence="9" type="ORF">RCOM_0912170</name>
</gene>
<feature type="compositionally biased region" description="Basic residues" evidence="7">
    <location>
        <begin position="50"/>
        <end position="59"/>
    </location>
</feature>
<keyword evidence="4" id="KW-0862">Zinc</keyword>
<keyword evidence="2" id="KW-0479">Metal-binding</keyword>
<keyword evidence="10" id="KW-1185">Reference proteome</keyword>
<dbReference type="InterPro" id="IPR054292">
    <property type="entry name" value="DUF7028"/>
</dbReference>
<dbReference type="PANTHER" id="PTHR46508:SF3">
    <property type="entry name" value="ACYL-COA N-ACYLTRANSFERASE WITH RING_FYVE_PHD-TYPE ZINC FINGER PROTEIN"/>
    <property type="match status" value="1"/>
</dbReference>
<dbReference type="PANTHER" id="PTHR46508">
    <property type="entry name" value="PHD FINGER FAMILY PROTEIN"/>
    <property type="match status" value="1"/>
</dbReference>
<feature type="region of interest" description="Disordered" evidence="7">
    <location>
        <begin position="1509"/>
        <end position="1604"/>
    </location>
</feature>
<evidence type="ECO:0000313" key="9">
    <source>
        <dbReference type="EMBL" id="EEF45303.1"/>
    </source>
</evidence>